<reference evidence="6 7" key="1">
    <citation type="submission" date="2015-03" db="EMBL/GenBank/DDBJ databases">
        <authorList>
            <consortium name="Pathogen Informatics"/>
            <person name="Murphy D."/>
        </authorList>
    </citation>
    <scope>NUCLEOTIDE SEQUENCE [LARGE SCALE GENOMIC DNA]</scope>
    <source>
        <strain evidence="6 7">FE82747</strain>
    </source>
</reference>
<dbReference type="Pfam" id="PF03067">
    <property type="entry name" value="LPMO_10"/>
    <property type="match status" value="1"/>
</dbReference>
<dbReference type="EMBL" id="CQBM01000002">
    <property type="protein sequence ID" value="CNH87898.1"/>
    <property type="molecule type" value="Genomic_DNA"/>
</dbReference>
<dbReference type="InterPro" id="IPR004302">
    <property type="entry name" value="Cellulose/chitin-bd_N"/>
</dbReference>
<comment type="caution">
    <text evidence="6">The sequence shown here is derived from an EMBL/GenBank/DDBJ whole genome shotgun (WGS) entry which is preliminary data.</text>
</comment>
<evidence type="ECO:0000259" key="5">
    <source>
        <dbReference type="Pfam" id="PF03067"/>
    </source>
</evidence>
<comment type="subcellular location">
    <subcellularLocation>
        <location evidence="1">Secreted</location>
    </subcellularLocation>
</comment>
<keyword evidence="2" id="KW-0964">Secreted</keyword>
<evidence type="ECO:0000256" key="4">
    <source>
        <dbReference type="SAM" id="SignalP"/>
    </source>
</evidence>
<dbReference type="PANTHER" id="PTHR34823:SF1">
    <property type="entry name" value="CHITIN-BINDING TYPE-4 DOMAIN-CONTAINING PROTEIN"/>
    <property type="match status" value="1"/>
</dbReference>
<feature type="chain" id="PRO_5041383558" evidence="4">
    <location>
        <begin position="28"/>
        <end position="197"/>
    </location>
</feature>
<dbReference type="InterPro" id="IPR051024">
    <property type="entry name" value="GlcNAc_Chitin_IntDeg"/>
</dbReference>
<dbReference type="InterPro" id="IPR014756">
    <property type="entry name" value="Ig_E-set"/>
</dbReference>
<feature type="domain" description="Chitin-binding type-4" evidence="5">
    <location>
        <begin position="28"/>
        <end position="193"/>
    </location>
</feature>
<accession>A0AA36PLP7</accession>
<dbReference type="CDD" id="cd21177">
    <property type="entry name" value="LPMO_AA10"/>
    <property type="match status" value="1"/>
</dbReference>
<name>A0AA36PLP7_YERMO</name>
<evidence type="ECO:0000256" key="3">
    <source>
        <dbReference type="ARBA" id="ARBA00022729"/>
    </source>
</evidence>
<evidence type="ECO:0000256" key="2">
    <source>
        <dbReference type="ARBA" id="ARBA00022525"/>
    </source>
</evidence>
<evidence type="ECO:0000313" key="6">
    <source>
        <dbReference type="EMBL" id="CNH87898.1"/>
    </source>
</evidence>
<dbReference type="AlphaFoldDB" id="A0AA36PLP7"/>
<dbReference type="Gene3D" id="2.70.50.50">
    <property type="entry name" value="chitin-binding protein cbp21"/>
    <property type="match status" value="1"/>
</dbReference>
<dbReference type="FunFam" id="2.70.50.50:FF:000001">
    <property type="entry name" value="Chitin-binding protein"/>
    <property type="match status" value="1"/>
</dbReference>
<evidence type="ECO:0000256" key="1">
    <source>
        <dbReference type="ARBA" id="ARBA00004613"/>
    </source>
</evidence>
<dbReference type="GO" id="GO:0005576">
    <property type="term" value="C:extracellular region"/>
    <property type="evidence" value="ECO:0007669"/>
    <property type="project" value="UniProtKB-SubCell"/>
</dbReference>
<gene>
    <name evidence="6" type="primary">ChiY_2</name>
    <name evidence="6" type="ORF">ERS008502_01617</name>
</gene>
<keyword evidence="3 4" id="KW-0732">Signal</keyword>
<sequence>MKYIRANILILTGTLTLSSYFSSLAHAHGYIQSPPSRAYLCYQGINHYCGAVQYEPQSIEGYKNFPYSGPEDGRIASAGMYPFSALDAQAPTRWQKTNVHSGTMNLQWHLTATHSTTHWRYYLTKQGWNSSQPLTRASFDLVPFCQYNDNGRVPNTRVVHQCSLPLGRSGYHVILAAWDIADTNHAFYQVVDINFPH</sequence>
<dbReference type="PANTHER" id="PTHR34823">
    <property type="entry name" value="GLCNAC-BINDING PROTEIN A"/>
    <property type="match status" value="1"/>
</dbReference>
<organism evidence="6 7">
    <name type="scientific">Yersinia mollaretii</name>
    <dbReference type="NCBI Taxonomy" id="33060"/>
    <lineage>
        <taxon>Bacteria</taxon>
        <taxon>Pseudomonadati</taxon>
        <taxon>Pseudomonadota</taxon>
        <taxon>Gammaproteobacteria</taxon>
        <taxon>Enterobacterales</taxon>
        <taxon>Yersiniaceae</taxon>
        <taxon>Yersinia</taxon>
    </lineage>
</organism>
<dbReference type="SUPFAM" id="SSF81296">
    <property type="entry name" value="E set domains"/>
    <property type="match status" value="1"/>
</dbReference>
<protein>
    <submittedName>
        <fullName evidence="6">N-acetylglucosamine-binding protein A</fullName>
    </submittedName>
</protein>
<dbReference type="RefSeq" id="WP_049646540.1">
    <property type="nucleotide sequence ID" value="NZ_CABHYS010000014.1"/>
</dbReference>
<dbReference type="Proteomes" id="UP000040841">
    <property type="component" value="Unassembled WGS sequence"/>
</dbReference>
<evidence type="ECO:0000313" key="7">
    <source>
        <dbReference type="Proteomes" id="UP000040841"/>
    </source>
</evidence>
<proteinExistence type="predicted"/>
<feature type="signal peptide" evidence="4">
    <location>
        <begin position="1"/>
        <end position="27"/>
    </location>
</feature>